<keyword evidence="1" id="KW-1185">Reference proteome</keyword>
<dbReference type="AlphaFoldDB" id="A0A914DP81"/>
<sequence length="68" mass="7891">MLNIVLPPKFQETIHYISIVVMINFAHHRVAIKMNSSTQIRERLQFLKLVVVTQIHATTTVLHAILSW</sequence>
<name>A0A914DP81_9BILA</name>
<dbReference type="WBParaSite" id="ACRNAN_scaffold3090.g18726.t1">
    <property type="protein sequence ID" value="ACRNAN_scaffold3090.g18726.t1"/>
    <property type="gene ID" value="ACRNAN_scaffold3090.g18726"/>
</dbReference>
<dbReference type="Proteomes" id="UP000887540">
    <property type="component" value="Unplaced"/>
</dbReference>
<protein>
    <submittedName>
        <fullName evidence="2">Uncharacterized protein</fullName>
    </submittedName>
</protein>
<evidence type="ECO:0000313" key="1">
    <source>
        <dbReference type="Proteomes" id="UP000887540"/>
    </source>
</evidence>
<reference evidence="2" key="1">
    <citation type="submission" date="2022-11" db="UniProtKB">
        <authorList>
            <consortium name="WormBaseParasite"/>
        </authorList>
    </citation>
    <scope>IDENTIFICATION</scope>
</reference>
<accession>A0A914DP81</accession>
<evidence type="ECO:0000313" key="2">
    <source>
        <dbReference type="WBParaSite" id="ACRNAN_scaffold3090.g18726.t1"/>
    </source>
</evidence>
<organism evidence="1 2">
    <name type="scientific">Acrobeloides nanus</name>
    <dbReference type="NCBI Taxonomy" id="290746"/>
    <lineage>
        <taxon>Eukaryota</taxon>
        <taxon>Metazoa</taxon>
        <taxon>Ecdysozoa</taxon>
        <taxon>Nematoda</taxon>
        <taxon>Chromadorea</taxon>
        <taxon>Rhabditida</taxon>
        <taxon>Tylenchina</taxon>
        <taxon>Cephalobomorpha</taxon>
        <taxon>Cephaloboidea</taxon>
        <taxon>Cephalobidae</taxon>
        <taxon>Acrobeloides</taxon>
    </lineage>
</organism>
<proteinExistence type="predicted"/>